<accession>A0A444IZW8</accession>
<organism evidence="1 2">
    <name type="scientific">Candidatus Electrothrix aarhusensis</name>
    <dbReference type="NCBI Taxonomy" id="1859131"/>
    <lineage>
        <taxon>Bacteria</taxon>
        <taxon>Pseudomonadati</taxon>
        <taxon>Thermodesulfobacteriota</taxon>
        <taxon>Desulfobulbia</taxon>
        <taxon>Desulfobulbales</taxon>
        <taxon>Desulfobulbaceae</taxon>
        <taxon>Candidatus Electrothrix</taxon>
    </lineage>
</organism>
<name>A0A444IZW8_9BACT</name>
<protein>
    <submittedName>
        <fullName evidence="1">Uncharacterized protein</fullName>
    </submittedName>
</protein>
<sequence>MKLNKAYKKIEKNQTLSVLLPFIVPIFQTGLESEKKYKKTDIDFLERIIDILDSIEQIYMLIDFLAQEKQEEQSHVKYSVYLIEDILFRFTCIFDKCLHLSSIICGMSISLKEYEEHLIGADRLTHKGQIKTALVELNRFTHEFRLKRKRIACSGCFSETELERIQSLFVLFKDSHELHGDRLSKYRKNFISYLAEKEEMFRSNTLRLEKLVDNFFITFIPELQVFILKKYDVNPSEKYHRDSP</sequence>
<dbReference type="AlphaFoldDB" id="A0A444IZW8"/>
<dbReference type="Proteomes" id="UP000287853">
    <property type="component" value="Unassembled WGS sequence"/>
</dbReference>
<evidence type="ECO:0000313" key="2">
    <source>
        <dbReference type="Proteomes" id="UP000287853"/>
    </source>
</evidence>
<reference evidence="1 2" key="1">
    <citation type="submission" date="2017-01" db="EMBL/GenBank/DDBJ databases">
        <title>The cable genome- insights into the physiology and evolution of filamentous bacteria capable of sulfide oxidation via long distance electron transfer.</title>
        <authorList>
            <person name="Schreiber L."/>
            <person name="Bjerg J.T."/>
            <person name="Boggild A."/>
            <person name="Van De Vossenberg J."/>
            <person name="Meysman F."/>
            <person name="Nielsen L.P."/>
            <person name="Schramm A."/>
            <person name="Kjeldsen K.U."/>
        </authorList>
    </citation>
    <scope>NUCLEOTIDE SEQUENCE [LARGE SCALE GENOMIC DNA]</scope>
    <source>
        <strain evidence="1">MCF</strain>
    </source>
</reference>
<evidence type="ECO:0000313" key="1">
    <source>
        <dbReference type="EMBL" id="RWX46441.1"/>
    </source>
</evidence>
<gene>
    <name evidence="1" type="ORF">H206_00888</name>
</gene>
<keyword evidence="2" id="KW-1185">Reference proteome</keyword>
<comment type="caution">
    <text evidence="1">The sequence shown here is derived from an EMBL/GenBank/DDBJ whole genome shotgun (WGS) entry which is preliminary data.</text>
</comment>
<dbReference type="EMBL" id="MTKO01000064">
    <property type="protein sequence ID" value="RWX46441.1"/>
    <property type="molecule type" value="Genomic_DNA"/>
</dbReference>
<proteinExistence type="predicted"/>